<dbReference type="EMBL" id="DS113537">
    <property type="protein sequence ID" value="EAY02412.1"/>
    <property type="molecule type" value="Genomic_DNA"/>
</dbReference>
<dbReference type="Pfam" id="PF12810">
    <property type="entry name" value="ALK_LTK_GRD"/>
    <property type="match status" value="1"/>
</dbReference>
<evidence type="ECO:0000256" key="3">
    <source>
        <dbReference type="ARBA" id="ARBA00022475"/>
    </source>
</evidence>
<dbReference type="AlphaFoldDB" id="A2EY66"/>
<organism evidence="17 18">
    <name type="scientific">Trichomonas vaginalis (strain ATCC PRA-98 / G3)</name>
    <dbReference type="NCBI Taxonomy" id="412133"/>
    <lineage>
        <taxon>Eukaryota</taxon>
        <taxon>Metamonada</taxon>
        <taxon>Parabasalia</taxon>
        <taxon>Trichomonadida</taxon>
        <taxon>Trichomonadidae</taxon>
        <taxon>Trichomonas</taxon>
    </lineage>
</organism>
<dbReference type="Proteomes" id="UP000001542">
    <property type="component" value="Unassembled WGS sequence"/>
</dbReference>
<dbReference type="VEuPathDB" id="TrichDB:TVAGG3_0413660"/>
<keyword evidence="14" id="KW-0675">Receptor</keyword>
<dbReference type="VEuPathDB" id="TrichDB:TVAG_206880"/>
<evidence type="ECO:0000313" key="17">
    <source>
        <dbReference type="EMBL" id="EAY02412.1"/>
    </source>
</evidence>
<evidence type="ECO:0000256" key="2">
    <source>
        <dbReference type="ARBA" id="ARBA00011902"/>
    </source>
</evidence>
<keyword evidence="6" id="KW-0732">Signal</keyword>
<evidence type="ECO:0000256" key="14">
    <source>
        <dbReference type="ARBA" id="ARBA00023170"/>
    </source>
</evidence>
<evidence type="ECO:0000256" key="8">
    <source>
        <dbReference type="ARBA" id="ARBA00022777"/>
    </source>
</evidence>
<comment type="subcellular location">
    <subcellularLocation>
        <location evidence="1">Cell membrane</location>
        <topology evidence="1">Single-pass type I membrane protein</topology>
    </subcellularLocation>
</comment>
<evidence type="ECO:0000256" key="6">
    <source>
        <dbReference type="ARBA" id="ARBA00022729"/>
    </source>
</evidence>
<name>A2EY66_TRIV3</name>
<sequence length="212" mass="21764">MVAAGGGGYDNYYGRGTPAGSGGGLKGFDGDGKGGNQTSGGGGYYRGFFGLGGGNGERLLTATSPDGNAGGGGGYFGGGTSNIIDIGSAGGGSSYISGYPGCISVDKDYTQNNPKFSTAKDPSIHYSGIKFENPLIIDGKSPMPAPNLNVSIPEYGHIGNGHVIISTAEKYDYPYFSRITAIPYKVKCSIPLKIGRNFDAFFILSVMYLSLG</sequence>
<dbReference type="GO" id="GO:0005886">
    <property type="term" value="C:plasma membrane"/>
    <property type="evidence" value="ECO:0007669"/>
    <property type="project" value="UniProtKB-SubCell"/>
</dbReference>
<keyword evidence="12" id="KW-0829">Tyrosine-protein kinase</keyword>
<evidence type="ECO:0000256" key="5">
    <source>
        <dbReference type="ARBA" id="ARBA00022692"/>
    </source>
</evidence>
<dbReference type="GO" id="GO:0004714">
    <property type="term" value="F:transmembrane receptor protein tyrosine kinase activity"/>
    <property type="evidence" value="ECO:0007669"/>
    <property type="project" value="UniProtKB-EC"/>
</dbReference>
<keyword evidence="5" id="KW-0812">Transmembrane</keyword>
<evidence type="ECO:0000256" key="11">
    <source>
        <dbReference type="ARBA" id="ARBA00023136"/>
    </source>
</evidence>
<evidence type="ECO:0000256" key="9">
    <source>
        <dbReference type="ARBA" id="ARBA00022840"/>
    </source>
</evidence>
<feature type="domain" description="ALK/LTK-like glycine-rich" evidence="16">
    <location>
        <begin position="1"/>
        <end position="167"/>
    </location>
</feature>
<protein>
    <recommendedName>
        <fullName evidence="2">receptor protein-tyrosine kinase</fullName>
        <ecNumber evidence="2">2.7.10.1</ecNumber>
    </recommendedName>
</protein>
<keyword evidence="8" id="KW-0418">Kinase</keyword>
<keyword evidence="11" id="KW-0472">Membrane</keyword>
<accession>A2EY66</accession>
<dbReference type="EC" id="2.7.10.1" evidence="2"/>
<evidence type="ECO:0000313" key="18">
    <source>
        <dbReference type="Proteomes" id="UP000001542"/>
    </source>
</evidence>
<evidence type="ECO:0000256" key="4">
    <source>
        <dbReference type="ARBA" id="ARBA00022679"/>
    </source>
</evidence>
<dbReference type="InParanoid" id="A2EY66"/>
<dbReference type="InterPro" id="IPR055163">
    <property type="entry name" value="ALK/LTK-like_GRD"/>
</dbReference>
<gene>
    <name evidence="17" type="ORF">TVAG_206880</name>
</gene>
<keyword evidence="7" id="KW-0547">Nucleotide-binding</keyword>
<evidence type="ECO:0000256" key="10">
    <source>
        <dbReference type="ARBA" id="ARBA00022989"/>
    </source>
</evidence>
<keyword evidence="18" id="KW-1185">Reference proteome</keyword>
<keyword evidence="15" id="KW-0325">Glycoprotein</keyword>
<dbReference type="KEGG" id="tva:4760250"/>
<evidence type="ECO:0000256" key="12">
    <source>
        <dbReference type="ARBA" id="ARBA00023137"/>
    </source>
</evidence>
<proteinExistence type="predicted"/>
<dbReference type="RefSeq" id="XP_001330665.1">
    <property type="nucleotide sequence ID" value="XM_001330629.1"/>
</dbReference>
<evidence type="ECO:0000259" key="16">
    <source>
        <dbReference type="Pfam" id="PF12810"/>
    </source>
</evidence>
<keyword evidence="4" id="KW-0808">Transferase</keyword>
<evidence type="ECO:0000256" key="13">
    <source>
        <dbReference type="ARBA" id="ARBA00023157"/>
    </source>
</evidence>
<keyword evidence="13" id="KW-1015">Disulfide bond</keyword>
<dbReference type="GO" id="GO:0005524">
    <property type="term" value="F:ATP binding"/>
    <property type="evidence" value="ECO:0007669"/>
    <property type="project" value="UniProtKB-KW"/>
</dbReference>
<keyword evidence="9" id="KW-0067">ATP-binding</keyword>
<evidence type="ECO:0000256" key="7">
    <source>
        <dbReference type="ARBA" id="ARBA00022741"/>
    </source>
</evidence>
<evidence type="ECO:0000256" key="1">
    <source>
        <dbReference type="ARBA" id="ARBA00004251"/>
    </source>
</evidence>
<evidence type="ECO:0000256" key="15">
    <source>
        <dbReference type="ARBA" id="ARBA00023180"/>
    </source>
</evidence>
<keyword evidence="10" id="KW-1133">Transmembrane helix</keyword>
<reference evidence="17" key="2">
    <citation type="journal article" date="2007" name="Science">
        <title>Draft genome sequence of the sexually transmitted pathogen Trichomonas vaginalis.</title>
        <authorList>
            <person name="Carlton J.M."/>
            <person name="Hirt R.P."/>
            <person name="Silva J.C."/>
            <person name="Delcher A.L."/>
            <person name="Schatz M."/>
            <person name="Zhao Q."/>
            <person name="Wortman J.R."/>
            <person name="Bidwell S.L."/>
            <person name="Alsmark U.C.M."/>
            <person name="Besteiro S."/>
            <person name="Sicheritz-Ponten T."/>
            <person name="Noel C.J."/>
            <person name="Dacks J.B."/>
            <person name="Foster P.G."/>
            <person name="Simillion C."/>
            <person name="Van de Peer Y."/>
            <person name="Miranda-Saavedra D."/>
            <person name="Barton G.J."/>
            <person name="Westrop G.D."/>
            <person name="Mueller S."/>
            <person name="Dessi D."/>
            <person name="Fiori P.L."/>
            <person name="Ren Q."/>
            <person name="Paulsen I."/>
            <person name="Zhang H."/>
            <person name="Bastida-Corcuera F.D."/>
            <person name="Simoes-Barbosa A."/>
            <person name="Brown M.T."/>
            <person name="Hayes R.D."/>
            <person name="Mukherjee M."/>
            <person name="Okumura C.Y."/>
            <person name="Schneider R."/>
            <person name="Smith A.J."/>
            <person name="Vanacova S."/>
            <person name="Villalvazo M."/>
            <person name="Haas B.J."/>
            <person name="Pertea M."/>
            <person name="Feldblyum T.V."/>
            <person name="Utterback T.R."/>
            <person name="Shu C.L."/>
            <person name="Osoegawa K."/>
            <person name="de Jong P.J."/>
            <person name="Hrdy I."/>
            <person name="Horvathova L."/>
            <person name="Zubacova Z."/>
            <person name="Dolezal P."/>
            <person name="Malik S.B."/>
            <person name="Logsdon J.M. Jr."/>
            <person name="Henze K."/>
            <person name="Gupta A."/>
            <person name="Wang C.C."/>
            <person name="Dunne R.L."/>
            <person name="Upcroft J.A."/>
            <person name="Upcroft P."/>
            <person name="White O."/>
            <person name="Salzberg S.L."/>
            <person name="Tang P."/>
            <person name="Chiu C.-H."/>
            <person name="Lee Y.-S."/>
            <person name="Embley T.M."/>
            <person name="Coombs G.H."/>
            <person name="Mottram J.C."/>
            <person name="Tachezy J."/>
            <person name="Fraser-Liggett C.M."/>
            <person name="Johnson P.J."/>
        </authorList>
    </citation>
    <scope>NUCLEOTIDE SEQUENCE [LARGE SCALE GENOMIC DNA]</scope>
    <source>
        <strain evidence="17">G3</strain>
    </source>
</reference>
<reference evidence="17" key="1">
    <citation type="submission" date="2006-10" db="EMBL/GenBank/DDBJ databases">
        <authorList>
            <person name="Amadeo P."/>
            <person name="Zhao Q."/>
            <person name="Wortman J."/>
            <person name="Fraser-Liggett C."/>
            <person name="Carlton J."/>
        </authorList>
    </citation>
    <scope>NUCLEOTIDE SEQUENCE</scope>
    <source>
        <strain evidence="17">G3</strain>
    </source>
</reference>
<keyword evidence="3" id="KW-1003">Cell membrane</keyword>